<dbReference type="InterPro" id="IPR011035">
    <property type="entry name" value="Ribosomal_bL25/Gln-tRNA_synth"/>
</dbReference>
<gene>
    <name evidence="1" type="ORF">AB1Y20_022611</name>
</gene>
<dbReference type="EMBL" id="JBGBPQ010000008">
    <property type="protein sequence ID" value="KAL1521056.1"/>
    <property type="molecule type" value="Genomic_DNA"/>
</dbReference>
<dbReference type="Proteomes" id="UP001515480">
    <property type="component" value="Unassembled WGS sequence"/>
</dbReference>
<keyword evidence="2" id="KW-1185">Reference proteome</keyword>
<comment type="caution">
    <text evidence="1">The sequence shown here is derived from an EMBL/GenBank/DDBJ whole genome shotgun (WGS) entry which is preliminary data.</text>
</comment>
<evidence type="ECO:0008006" key="3">
    <source>
        <dbReference type="Google" id="ProtNLM"/>
    </source>
</evidence>
<dbReference type="GO" id="GO:0006412">
    <property type="term" value="P:translation"/>
    <property type="evidence" value="ECO:0007669"/>
    <property type="project" value="InterPro"/>
</dbReference>
<dbReference type="SUPFAM" id="SSF50715">
    <property type="entry name" value="Ribosomal protein L25-like"/>
    <property type="match status" value="1"/>
</dbReference>
<protein>
    <recommendedName>
        <fullName evidence="3">50S ribosomal protein L25</fullName>
    </recommendedName>
</protein>
<dbReference type="AlphaFoldDB" id="A0AB34JK13"/>
<evidence type="ECO:0000313" key="1">
    <source>
        <dbReference type="EMBL" id="KAL1521056.1"/>
    </source>
</evidence>
<proteinExistence type="predicted"/>
<reference evidence="1 2" key="1">
    <citation type="journal article" date="2024" name="Science">
        <title>Giant polyketide synthase enzymes in the biosynthesis of giant marine polyether toxins.</title>
        <authorList>
            <person name="Fallon T.R."/>
            <person name="Shende V.V."/>
            <person name="Wierzbicki I.H."/>
            <person name="Pendleton A.L."/>
            <person name="Watervoot N.F."/>
            <person name="Auber R.P."/>
            <person name="Gonzalez D.J."/>
            <person name="Wisecaver J.H."/>
            <person name="Moore B.S."/>
        </authorList>
    </citation>
    <scope>NUCLEOTIDE SEQUENCE [LARGE SCALE GENOMIC DNA]</scope>
    <source>
        <strain evidence="1 2">12B1</strain>
    </source>
</reference>
<accession>A0AB34JK13</accession>
<name>A0AB34JK13_PRYPA</name>
<sequence>MWRGAPLRWPFPPLAALQLPPRRGYKCQNIAEQISITARPRPPTPRKMAQQEFWRSGRLPANVHGDKLGPLWITVPFDAYMKLARKPHIQRKLLRLDMETEDGVRTGESIQVLTEEVFEKLPFHPRWNEDYDYVTFRRWPRKPPLLLKIPFDIINVEKCAHLKSGNYAHDMFAQGLPCLVSDVNHIPYFLEADMSKAVDGDFRVSDVVFPPGVEPKPDPRAILNQGPNLPGKSYPNFLIVRAKRIKQSK</sequence>
<evidence type="ECO:0000313" key="2">
    <source>
        <dbReference type="Proteomes" id="UP001515480"/>
    </source>
</evidence>
<organism evidence="1 2">
    <name type="scientific">Prymnesium parvum</name>
    <name type="common">Toxic golden alga</name>
    <dbReference type="NCBI Taxonomy" id="97485"/>
    <lineage>
        <taxon>Eukaryota</taxon>
        <taxon>Haptista</taxon>
        <taxon>Haptophyta</taxon>
        <taxon>Prymnesiophyceae</taxon>
        <taxon>Prymnesiales</taxon>
        <taxon>Prymnesiaceae</taxon>
        <taxon>Prymnesium</taxon>
    </lineage>
</organism>